<protein>
    <recommendedName>
        <fullName evidence="4">Tetratricopeptide SHNi-TPR domain-containing protein</fullName>
    </recommendedName>
</protein>
<feature type="compositionally biased region" description="Acidic residues" evidence="1">
    <location>
        <begin position="119"/>
        <end position="153"/>
    </location>
</feature>
<sequence length="350" mass="39624">MSEAHLIIEAAKFKSANELAKAAAIYAELLDQNFDDPNPDHLFLLADNLYKMAIQNNDLLMGGGDEESDEGSESDTNNGAGNIFQQHDEEEEEEEESDDDENTKPAMNPILYQFDQEEEDLSNGDSDYDESEHDDVVDVNDDESSDEEQEDDMPATAELQSFKEFLEGDLNANALDLLLRAHDLYLGSSIDHKELPEKRKLKIAELLSLTGDIYQEFEEFDMALKNYKYSLEFYEKCKDTTVQEIIKINWKIFGALKWLDNSEEDKMKQLKKVESIIKKHGNGPQAGLTEFLQLIEEEMNEIKADSEMKKTGPSNKRNPIQAGFDLPSNTTSGKVNDLSVLVKKKKSKNG</sequence>
<reference key="2">
    <citation type="submission" date="2011-08" db="EMBL/GenBank/DDBJ databases">
        <title>Genome sequence of Naumovozyma castellii.</title>
        <authorList>
            <person name="Gordon J.L."/>
            <person name="Armisen D."/>
            <person name="Proux-Wera E."/>
            <person name="OhEigeartaigh S.S."/>
            <person name="Byrne K.P."/>
            <person name="Wolfe K.H."/>
        </authorList>
    </citation>
    <scope>NUCLEOTIDE SEQUENCE</scope>
    <source>
        <strain>Type strain:CBS 4309</strain>
    </source>
</reference>
<feature type="region of interest" description="Disordered" evidence="1">
    <location>
        <begin position="60"/>
        <end position="106"/>
    </location>
</feature>
<evidence type="ECO:0000313" key="3">
    <source>
        <dbReference type="Proteomes" id="UP000001640"/>
    </source>
</evidence>
<evidence type="ECO:0000313" key="2">
    <source>
        <dbReference type="EMBL" id="CCC67160.1"/>
    </source>
</evidence>
<gene>
    <name evidence="2" type="primary">NCAS0A06020</name>
    <name evidence="2" type="ordered locus">NCAS_0A06020</name>
</gene>
<dbReference type="KEGG" id="ncs:NCAS_0A06020"/>
<dbReference type="STRING" id="1064592.G0V6R4"/>
<feature type="compositionally biased region" description="Acidic residues" evidence="1">
    <location>
        <begin position="88"/>
        <end position="101"/>
    </location>
</feature>
<feature type="region of interest" description="Disordered" evidence="1">
    <location>
        <begin position="303"/>
        <end position="334"/>
    </location>
</feature>
<dbReference type="OrthoDB" id="5587616at2759"/>
<feature type="compositionally biased region" description="Polar residues" evidence="1">
    <location>
        <begin position="76"/>
        <end position="85"/>
    </location>
</feature>
<dbReference type="InterPro" id="IPR011990">
    <property type="entry name" value="TPR-like_helical_dom_sf"/>
</dbReference>
<proteinExistence type="predicted"/>
<feature type="region of interest" description="Disordered" evidence="1">
    <location>
        <begin position="119"/>
        <end position="154"/>
    </location>
</feature>
<dbReference type="OMA" id="FTIFAQA"/>
<dbReference type="Proteomes" id="UP000001640">
    <property type="component" value="Chromosome 1"/>
</dbReference>
<keyword evidence="3" id="KW-1185">Reference proteome</keyword>
<dbReference type="FunCoup" id="G0V6R4">
    <property type="interactions" value="196"/>
</dbReference>
<dbReference type="InParanoid" id="G0V6R4"/>
<accession>G0V6R4</accession>
<reference evidence="2 3" key="1">
    <citation type="journal article" date="2011" name="Proc. Natl. Acad. Sci. U.S.A.">
        <title>Evolutionary erosion of yeast sex chromosomes by mating-type switching accidents.</title>
        <authorList>
            <person name="Gordon J.L."/>
            <person name="Armisen D."/>
            <person name="Proux-Wera E."/>
            <person name="Oheigeartaigh S.S."/>
            <person name="Byrne K.P."/>
            <person name="Wolfe K.H."/>
        </authorList>
    </citation>
    <scope>NUCLEOTIDE SEQUENCE [LARGE SCALE GENOMIC DNA]</scope>
    <source>
        <strain evidence="3">ATCC 76901 / BCRC 22586 / CBS 4309 / NBRC 1992 / NRRL Y-12630</strain>
    </source>
</reference>
<evidence type="ECO:0008006" key="4">
    <source>
        <dbReference type="Google" id="ProtNLM"/>
    </source>
</evidence>
<dbReference type="AlphaFoldDB" id="G0V6R4"/>
<name>G0V6R4_NAUCA</name>
<dbReference type="EMBL" id="HE576752">
    <property type="protein sequence ID" value="CCC67160.1"/>
    <property type="molecule type" value="Genomic_DNA"/>
</dbReference>
<dbReference type="eggNOG" id="KOG4563">
    <property type="taxonomic scope" value="Eukaryota"/>
</dbReference>
<feature type="compositionally biased region" description="Acidic residues" evidence="1">
    <location>
        <begin position="64"/>
        <end position="73"/>
    </location>
</feature>
<dbReference type="Gene3D" id="1.25.40.10">
    <property type="entry name" value="Tetratricopeptide repeat domain"/>
    <property type="match status" value="1"/>
</dbReference>
<evidence type="ECO:0000256" key="1">
    <source>
        <dbReference type="SAM" id="MobiDB-lite"/>
    </source>
</evidence>
<dbReference type="HOGENOM" id="CLU_821792_0_0_1"/>
<organism evidence="2 3">
    <name type="scientific">Naumovozyma castellii</name>
    <name type="common">Yeast</name>
    <name type="synonym">Saccharomyces castellii</name>
    <dbReference type="NCBI Taxonomy" id="27288"/>
    <lineage>
        <taxon>Eukaryota</taxon>
        <taxon>Fungi</taxon>
        <taxon>Dikarya</taxon>
        <taxon>Ascomycota</taxon>
        <taxon>Saccharomycotina</taxon>
        <taxon>Saccharomycetes</taxon>
        <taxon>Saccharomycetales</taxon>
        <taxon>Saccharomycetaceae</taxon>
        <taxon>Naumovozyma</taxon>
    </lineage>
</organism>
<dbReference type="RefSeq" id="XP_003673543.1">
    <property type="nucleotide sequence ID" value="XM_003673495.1"/>
</dbReference>
<dbReference type="GeneID" id="96900641"/>